<proteinExistence type="predicted"/>
<protein>
    <submittedName>
        <fullName evidence="1">Uncharacterized protein</fullName>
    </submittedName>
</protein>
<accession>A0ABN3SYB5</accession>
<comment type="caution">
    <text evidence="1">The sequence shown here is derived from an EMBL/GenBank/DDBJ whole genome shotgun (WGS) entry which is preliminary data.</text>
</comment>
<dbReference type="Proteomes" id="UP001500994">
    <property type="component" value="Unassembled WGS sequence"/>
</dbReference>
<sequence length="238" mass="25866">MTAATPRARGAELLLARISAAAGRARLGRRRATYPVTAHRPRARRGPFRAIRLLAHLAPGGGSTASRASPNARLDLYEHGATVALNGRIHVVRYDTTSMFRHRTRSRGSAPSGGSVRHTLTDVDFRYLVLRGGPDGGDPLPWEAELQRAVTRAQLPGALAALRRGERLSFGDVWLTGEQIGSGGRRTPWSRVQRIGVQEGVLVVTTGGAEHRCGPVSRIPNPFVFWALVERHRTDGAR</sequence>
<dbReference type="InterPro" id="IPR046492">
    <property type="entry name" value="DUF6585"/>
</dbReference>
<dbReference type="Pfam" id="PF20226">
    <property type="entry name" value="DUF6585"/>
    <property type="match status" value="1"/>
</dbReference>
<reference evidence="1 2" key="1">
    <citation type="journal article" date="2019" name="Int. J. Syst. Evol. Microbiol.">
        <title>The Global Catalogue of Microorganisms (GCM) 10K type strain sequencing project: providing services to taxonomists for standard genome sequencing and annotation.</title>
        <authorList>
            <consortium name="The Broad Institute Genomics Platform"/>
            <consortium name="The Broad Institute Genome Sequencing Center for Infectious Disease"/>
            <person name="Wu L."/>
            <person name="Ma J."/>
        </authorList>
    </citation>
    <scope>NUCLEOTIDE SEQUENCE [LARGE SCALE GENOMIC DNA]</scope>
    <source>
        <strain evidence="1 2">JCM 16374</strain>
    </source>
</reference>
<name>A0ABN3SYB5_9ACTN</name>
<evidence type="ECO:0000313" key="1">
    <source>
        <dbReference type="EMBL" id="GAA2686233.1"/>
    </source>
</evidence>
<keyword evidence="2" id="KW-1185">Reference proteome</keyword>
<dbReference type="RefSeq" id="WP_344583336.1">
    <property type="nucleotide sequence ID" value="NZ_BAAARK010000038.1"/>
</dbReference>
<organism evidence="1 2">
    <name type="scientific">Streptomyces lunalinharesii</name>
    <dbReference type="NCBI Taxonomy" id="333384"/>
    <lineage>
        <taxon>Bacteria</taxon>
        <taxon>Bacillati</taxon>
        <taxon>Actinomycetota</taxon>
        <taxon>Actinomycetes</taxon>
        <taxon>Kitasatosporales</taxon>
        <taxon>Streptomycetaceae</taxon>
        <taxon>Streptomyces</taxon>
    </lineage>
</organism>
<evidence type="ECO:0000313" key="2">
    <source>
        <dbReference type="Proteomes" id="UP001500994"/>
    </source>
</evidence>
<dbReference type="EMBL" id="BAAARK010000038">
    <property type="protein sequence ID" value="GAA2686233.1"/>
    <property type="molecule type" value="Genomic_DNA"/>
</dbReference>
<gene>
    <name evidence="1" type="ORF">GCM10009864_69780</name>
</gene>